<dbReference type="Gene3D" id="3.30.70.270">
    <property type="match status" value="1"/>
</dbReference>
<dbReference type="InterPro" id="IPR052155">
    <property type="entry name" value="Biofilm_reg_signaling"/>
</dbReference>
<dbReference type="SMART" id="SM00267">
    <property type="entry name" value="GGDEF"/>
    <property type="match status" value="1"/>
</dbReference>
<feature type="domain" description="GGDEF" evidence="3">
    <location>
        <begin position="388"/>
        <end position="521"/>
    </location>
</feature>
<dbReference type="FunFam" id="3.30.70.270:FF:000001">
    <property type="entry name" value="Diguanylate cyclase domain protein"/>
    <property type="match status" value="1"/>
</dbReference>
<dbReference type="Pfam" id="PF00563">
    <property type="entry name" value="EAL"/>
    <property type="match status" value="1"/>
</dbReference>
<dbReference type="CDD" id="cd00130">
    <property type="entry name" value="PAS"/>
    <property type="match status" value="1"/>
</dbReference>
<dbReference type="Pfam" id="PF00990">
    <property type="entry name" value="GGDEF"/>
    <property type="match status" value="1"/>
</dbReference>
<dbReference type="InterPro" id="IPR000160">
    <property type="entry name" value="GGDEF_dom"/>
</dbReference>
<dbReference type="CDD" id="cd01948">
    <property type="entry name" value="EAL"/>
    <property type="match status" value="1"/>
</dbReference>
<dbReference type="PROSITE" id="PS50883">
    <property type="entry name" value="EAL"/>
    <property type="match status" value="1"/>
</dbReference>
<dbReference type="InterPro" id="IPR013767">
    <property type="entry name" value="PAS_fold"/>
</dbReference>
<proteinExistence type="predicted"/>
<protein>
    <submittedName>
        <fullName evidence="4">Diguanylate cyclase/phosphodiesterase (GGDEF &amp; EAL domains) with PAS/PAC sensor(S)</fullName>
    </submittedName>
</protein>
<dbReference type="SUPFAM" id="SSF55785">
    <property type="entry name" value="PYP-like sensor domain (PAS domain)"/>
    <property type="match status" value="1"/>
</dbReference>
<sequence length="794" mass="84975">MSVRGAATSDRRLDAALRHRYAAALATIALLSLGAHVFFQRAMDRQSAAATATRLNGLQQSLAQQVSVNAHHLTHEATSPEQAAAARIRLRELVDQMRDQHRNLLRGDESIGLRPLSDRLRTIYFDAPIQLNSQQTGFLTSAEQVLERDPGTVRPGDAAVAALQETAAGRLRLAYEQTGDAYEAESEEIQNTVGRIETALTLATLAVLLLELLLVFRPLASRIRRHVGELAQAREDLASIIDAAPVAVLTADRDGRILSANKSAEATFQLADDAIESGSLSDCFVADPDADPDAMCARAVAGEPTRVADLVGRRGEDGRFKAHVSVSSTGSAGGEVAVVVANDVTEREAFQTELTRQAMHDALTGLPNRVLLVDSIAHALARGRRRGGLIAVLFLDLDRFKLINDSLGHGAGDELLKEVARRVSDILRSCDRLARFGGDEFVILSEDLSSERDAVLLAERIAEALAVPFDLDGQPAHVAASIGIATARNGHGDAEGMIRDADAAMYRAKESGRARCEVFDEGMRLRVLNRLNTENELRAGLGRGELFVEYQPLVRVTDGKVVGAEALARWAHPVRGLLGPSEFIEMAEECGLIIPLGAQVFDEACRQVAAWRRATGSGLPHSISVNLSAEQLADPGLLDMVRGTLERHGLSTDAVDLELEITESALARDPEAVTQTLLELKALGLTLALDDFGTGHSSLTYLRRFPIDTLKIDRSFVMGMLESSEDAAIVRSVISLGHALGLTVVAEGVEEPGQLAELRALGCDLAQGFLLGRPGAPSGLAGVARVSPPAIALA</sequence>
<dbReference type="GO" id="GO:0006355">
    <property type="term" value="P:regulation of DNA-templated transcription"/>
    <property type="evidence" value="ECO:0007669"/>
    <property type="project" value="InterPro"/>
</dbReference>
<dbReference type="SMART" id="SM00052">
    <property type="entry name" value="EAL"/>
    <property type="match status" value="1"/>
</dbReference>
<evidence type="ECO:0000259" key="3">
    <source>
        <dbReference type="PROSITE" id="PS50887"/>
    </source>
</evidence>
<accession>A0A6J4S194</accession>
<gene>
    <name evidence="4" type="ORF">AVDCRST_MAG30-899</name>
</gene>
<name>A0A6J4S194_9ACTN</name>
<keyword evidence="1" id="KW-0472">Membrane</keyword>
<dbReference type="AlphaFoldDB" id="A0A6J4S194"/>
<dbReference type="InterPro" id="IPR029787">
    <property type="entry name" value="Nucleotide_cyclase"/>
</dbReference>
<keyword evidence="1" id="KW-1133">Transmembrane helix</keyword>
<dbReference type="InterPro" id="IPR043128">
    <property type="entry name" value="Rev_trsase/Diguanyl_cyclase"/>
</dbReference>
<dbReference type="SMART" id="SM00091">
    <property type="entry name" value="PAS"/>
    <property type="match status" value="1"/>
</dbReference>
<keyword evidence="1" id="KW-0812">Transmembrane</keyword>
<dbReference type="NCBIfam" id="TIGR00229">
    <property type="entry name" value="sensory_box"/>
    <property type="match status" value="1"/>
</dbReference>
<dbReference type="Pfam" id="PF00989">
    <property type="entry name" value="PAS"/>
    <property type="match status" value="1"/>
</dbReference>
<dbReference type="PROSITE" id="PS50887">
    <property type="entry name" value="GGDEF"/>
    <property type="match status" value="1"/>
</dbReference>
<dbReference type="PANTHER" id="PTHR44757:SF2">
    <property type="entry name" value="BIOFILM ARCHITECTURE MAINTENANCE PROTEIN MBAA"/>
    <property type="match status" value="1"/>
</dbReference>
<dbReference type="InterPro" id="IPR035965">
    <property type="entry name" value="PAS-like_dom_sf"/>
</dbReference>
<feature type="transmembrane region" description="Helical" evidence="1">
    <location>
        <begin position="21"/>
        <end position="39"/>
    </location>
</feature>
<dbReference type="NCBIfam" id="TIGR00254">
    <property type="entry name" value="GGDEF"/>
    <property type="match status" value="1"/>
</dbReference>
<dbReference type="InterPro" id="IPR035919">
    <property type="entry name" value="EAL_sf"/>
</dbReference>
<organism evidence="4">
    <name type="scientific">uncultured Solirubrobacteraceae bacterium</name>
    <dbReference type="NCBI Taxonomy" id="1162706"/>
    <lineage>
        <taxon>Bacteria</taxon>
        <taxon>Bacillati</taxon>
        <taxon>Actinomycetota</taxon>
        <taxon>Thermoleophilia</taxon>
        <taxon>Solirubrobacterales</taxon>
        <taxon>Solirubrobacteraceae</taxon>
        <taxon>environmental samples</taxon>
    </lineage>
</organism>
<dbReference type="CDD" id="cd01949">
    <property type="entry name" value="GGDEF"/>
    <property type="match status" value="1"/>
</dbReference>
<dbReference type="SUPFAM" id="SSF141868">
    <property type="entry name" value="EAL domain-like"/>
    <property type="match status" value="1"/>
</dbReference>
<dbReference type="SUPFAM" id="SSF55073">
    <property type="entry name" value="Nucleotide cyclase"/>
    <property type="match status" value="1"/>
</dbReference>
<evidence type="ECO:0000256" key="1">
    <source>
        <dbReference type="SAM" id="Phobius"/>
    </source>
</evidence>
<dbReference type="InterPro" id="IPR001633">
    <property type="entry name" value="EAL_dom"/>
</dbReference>
<dbReference type="Gene3D" id="3.20.20.450">
    <property type="entry name" value="EAL domain"/>
    <property type="match status" value="1"/>
</dbReference>
<reference evidence="4" key="1">
    <citation type="submission" date="2020-02" db="EMBL/GenBank/DDBJ databases">
        <authorList>
            <person name="Meier V. D."/>
        </authorList>
    </citation>
    <scope>NUCLEOTIDE SEQUENCE</scope>
    <source>
        <strain evidence="4">AVDCRST_MAG30</strain>
    </source>
</reference>
<evidence type="ECO:0000259" key="2">
    <source>
        <dbReference type="PROSITE" id="PS50883"/>
    </source>
</evidence>
<dbReference type="EMBL" id="CADCVS010000147">
    <property type="protein sequence ID" value="CAA9482710.1"/>
    <property type="molecule type" value="Genomic_DNA"/>
</dbReference>
<evidence type="ECO:0000313" key="4">
    <source>
        <dbReference type="EMBL" id="CAA9482710.1"/>
    </source>
</evidence>
<dbReference type="InterPro" id="IPR000014">
    <property type="entry name" value="PAS"/>
</dbReference>
<dbReference type="Gene3D" id="3.30.450.20">
    <property type="entry name" value="PAS domain"/>
    <property type="match status" value="1"/>
</dbReference>
<feature type="domain" description="EAL" evidence="2">
    <location>
        <begin position="530"/>
        <end position="788"/>
    </location>
</feature>
<dbReference type="PANTHER" id="PTHR44757">
    <property type="entry name" value="DIGUANYLATE CYCLASE DGCP"/>
    <property type="match status" value="1"/>
</dbReference>